<reference evidence="2" key="1">
    <citation type="journal article" date="2020" name="Stud. Mycol.">
        <title>101 Dothideomycetes genomes: a test case for predicting lifestyles and emergence of pathogens.</title>
        <authorList>
            <person name="Haridas S."/>
            <person name="Albert R."/>
            <person name="Binder M."/>
            <person name="Bloem J."/>
            <person name="Labutti K."/>
            <person name="Salamov A."/>
            <person name="Andreopoulos B."/>
            <person name="Baker S."/>
            <person name="Barry K."/>
            <person name="Bills G."/>
            <person name="Bluhm B."/>
            <person name="Cannon C."/>
            <person name="Castanera R."/>
            <person name="Culley D."/>
            <person name="Daum C."/>
            <person name="Ezra D."/>
            <person name="Gonzalez J."/>
            <person name="Henrissat B."/>
            <person name="Kuo A."/>
            <person name="Liang C."/>
            <person name="Lipzen A."/>
            <person name="Lutzoni F."/>
            <person name="Magnuson J."/>
            <person name="Mondo S."/>
            <person name="Nolan M."/>
            <person name="Ohm R."/>
            <person name="Pangilinan J."/>
            <person name="Park H.-J."/>
            <person name="Ramirez L."/>
            <person name="Alfaro M."/>
            <person name="Sun H."/>
            <person name="Tritt A."/>
            <person name="Yoshinaga Y."/>
            <person name="Zwiers L.-H."/>
            <person name="Turgeon B."/>
            <person name="Goodwin S."/>
            <person name="Spatafora J."/>
            <person name="Crous P."/>
            <person name="Grigoriev I."/>
        </authorList>
    </citation>
    <scope>NUCLEOTIDE SEQUENCE</scope>
    <source>
        <strain evidence="2">CBS 675.92</strain>
    </source>
</reference>
<keyword evidence="3" id="KW-1185">Reference proteome</keyword>
<evidence type="ECO:0000256" key="1">
    <source>
        <dbReference type="SAM" id="MobiDB-lite"/>
    </source>
</evidence>
<feature type="region of interest" description="Disordered" evidence="1">
    <location>
        <begin position="232"/>
        <end position="257"/>
    </location>
</feature>
<accession>A0A6A5U5Z0</accession>
<dbReference type="Proteomes" id="UP000800035">
    <property type="component" value="Unassembled WGS sequence"/>
</dbReference>
<feature type="compositionally biased region" description="Basic and acidic residues" evidence="1">
    <location>
        <begin position="128"/>
        <end position="143"/>
    </location>
</feature>
<feature type="region of interest" description="Disordered" evidence="1">
    <location>
        <begin position="1"/>
        <end position="55"/>
    </location>
</feature>
<dbReference type="EMBL" id="ML976984">
    <property type="protein sequence ID" value="KAF1959740.1"/>
    <property type="molecule type" value="Genomic_DNA"/>
</dbReference>
<protein>
    <submittedName>
        <fullName evidence="2">Uncharacterized protein</fullName>
    </submittedName>
</protein>
<evidence type="ECO:0000313" key="3">
    <source>
        <dbReference type="Proteomes" id="UP000800035"/>
    </source>
</evidence>
<sequence length="500" mass="56440">MQSLRDMFSNSSISTPIPEEFEETENQEMPTTNLAEKPSVDEISSAANSKSPKVIPDASKRVSFGADEDAFEERSYNQLLASPTKTLRHSNPLNTLRNTLPPRKFAGSIWDPEDDEYDHVVYQDLKKESVRGHRPTMSDDISKKSAQLHRPSASEDVPKSIWDADDDEFDSDVYADLKRTVATIKSKRGTYKASIKYRRHQAFSTTGLNKSVGPVGKAANMASLRALPLPRSSAAPSALPDLSEDGSEETPGLDHDKEEEIHPKEKFRDWVSELSDLECMNPSGIDLHDKIMANLYTDEVPALPSFFPAAHMHCFTWEELDNIAEIPILEYVMPRLSDSVPTILHTSSPEALEAFLDPNLKVFEWWRRMPETHHQSSLVVRRESNQVIVGAFRNHGFKYVWSHYTRSTIGFTGKWNTTYAVLGPATTMTTKDGVAWDSFDDAAAMKDYLDPHDPKVALYLSRLLSKWMVRNQVWGYHPQAIQPVEWVADGTVTVVQKRSQ</sequence>
<dbReference type="OrthoDB" id="5395789at2759"/>
<feature type="compositionally biased region" description="Polar residues" evidence="1">
    <location>
        <begin position="1"/>
        <end position="15"/>
    </location>
</feature>
<feature type="region of interest" description="Disordered" evidence="1">
    <location>
        <begin position="128"/>
        <end position="159"/>
    </location>
</feature>
<proteinExistence type="predicted"/>
<gene>
    <name evidence="2" type="ORF">CC80DRAFT_309406</name>
</gene>
<name>A0A6A5U5Z0_9PLEO</name>
<dbReference type="AlphaFoldDB" id="A0A6A5U5Z0"/>
<feature type="compositionally biased region" description="Low complexity" evidence="1">
    <location>
        <begin position="232"/>
        <end position="241"/>
    </location>
</feature>
<evidence type="ECO:0000313" key="2">
    <source>
        <dbReference type="EMBL" id="KAF1959740.1"/>
    </source>
</evidence>
<organism evidence="2 3">
    <name type="scientific">Byssothecium circinans</name>
    <dbReference type="NCBI Taxonomy" id="147558"/>
    <lineage>
        <taxon>Eukaryota</taxon>
        <taxon>Fungi</taxon>
        <taxon>Dikarya</taxon>
        <taxon>Ascomycota</taxon>
        <taxon>Pezizomycotina</taxon>
        <taxon>Dothideomycetes</taxon>
        <taxon>Pleosporomycetidae</taxon>
        <taxon>Pleosporales</taxon>
        <taxon>Massarineae</taxon>
        <taxon>Massarinaceae</taxon>
        <taxon>Byssothecium</taxon>
    </lineage>
</organism>